<dbReference type="AlphaFoldDB" id="A0AAV4GWI5"/>
<protein>
    <submittedName>
        <fullName evidence="1">Uncharacterized protein</fullName>
    </submittedName>
</protein>
<dbReference type="EMBL" id="BMAT01008633">
    <property type="protein sequence ID" value="GFR89619.1"/>
    <property type="molecule type" value="Genomic_DNA"/>
</dbReference>
<proteinExistence type="predicted"/>
<keyword evidence="2" id="KW-1185">Reference proteome</keyword>
<organism evidence="1 2">
    <name type="scientific">Elysia marginata</name>
    <dbReference type="NCBI Taxonomy" id="1093978"/>
    <lineage>
        <taxon>Eukaryota</taxon>
        <taxon>Metazoa</taxon>
        <taxon>Spiralia</taxon>
        <taxon>Lophotrochozoa</taxon>
        <taxon>Mollusca</taxon>
        <taxon>Gastropoda</taxon>
        <taxon>Heterobranchia</taxon>
        <taxon>Euthyneura</taxon>
        <taxon>Panpulmonata</taxon>
        <taxon>Sacoglossa</taxon>
        <taxon>Placobranchoidea</taxon>
        <taxon>Plakobranchidae</taxon>
        <taxon>Elysia</taxon>
    </lineage>
</organism>
<comment type="caution">
    <text evidence="1">The sequence shown here is derived from an EMBL/GenBank/DDBJ whole genome shotgun (WGS) entry which is preliminary data.</text>
</comment>
<dbReference type="Proteomes" id="UP000762676">
    <property type="component" value="Unassembled WGS sequence"/>
</dbReference>
<gene>
    <name evidence="1" type="ORF">ElyMa_004283900</name>
</gene>
<evidence type="ECO:0000313" key="1">
    <source>
        <dbReference type="EMBL" id="GFR89619.1"/>
    </source>
</evidence>
<sequence length="108" mass="12591">MQRRMPKRRVTRSSRLVAARWVVSSSQAYRPAPLRLDRGCSPQSLLYLTHHRLSVSFLYPVACVYLELRTFIPPPIILTKSLRIRLKPHLTNIFENFCVEETNTSVTH</sequence>
<reference evidence="1 2" key="1">
    <citation type="journal article" date="2021" name="Elife">
        <title>Chloroplast acquisition without the gene transfer in kleptoplastic sea slugs, Plakobranchus ocellatus.</title>
        <authorList>
            <person name="Maeda T."/>
            <person name="Takahashi S."/>
            <person name="Yoshida T."/>
            <person name="Shimamura S."/>
            <person name="Takaki Y."/>
            <person name="Nagai Y."/>
            <person name="Toyoda A."/>
            <person name="Suzuki Y."/>
            <person name="Arimoto A."/>
            <person name="Ishii H."/>
            <person name="Satoh N."/>
            <person name="Nishiyama T."/>
            <person name="Hasebe M."/>
            <person name="Maruyama T."/>
            <person name="Minagawa J."/>
            <person name="Obokata J."/>
            <person name="Shigenobu S."/>
        </authorList>
    </citation>
    <scope>NUCLEOTIDE SEQUENCE [LARGE SCALE GENOMIC DNA]</scope>
</reference>
<evidence type="ECO:0000313" key="2">
    <source>
        <dbReference type="Proteomes" id="UP000762676"/>
    </source>
</evidence>
<accession>A0AAV4GWI5</accession>
<name>A0AAV4GWI5_9GAST</name>